<reference evidence="3" key="1">
    <citation type="journal article" date="2019" name="Int. J. Syst. Evol. Microbiol.">
        <title>The Global Catalogue of Microorganisms (GCM) 10K type strain sequencing project: providing services to taxonomists for standard genome sequencing and annotation.</title>
        <authorList>
            <consortium name="The Broad Institute Genomics Platform"/>
            <consortium name="The Broad Institute Genome Sequencing Center for Infectious Disease"/>
            <person name="Wu L."/>
            <person name="Ma J."/>
        </authorList>
    </citation>
    <scope>NUCLEOTIDE SEQUENCE [LARGE SCALE GENOMIC DNA]</scope>
    <source>
        <strain evidence="3">CGMCC 1.16444</strain>
    </source>
</reference>
<dbReference type="SMART" id="SM00849">
    <property type="entry name" value="Lactamase_B"/>
    <property type="match status" value="1"/>
</dbReference>
<proteinExistence type="predicted"/>
<organism evidence="2 3">
    <name type="scientific">Flaviflagellibacter deserti</name>
    <dbReference type="NCBI Taxonomy" id="2267266"/>
    <lineage>
        <taxon>Bacteria</taxon>
        <taxon>Pseudomonadati</taxon>
        <taxon>Pseudomonadota</taxon>
        <taxon>Alphaproteobacteria</taxon>
        <taxon>Hyphomicrobiales</taxon>
        <taxon>Flaviflagellibacter</taxon>
    </lineage>
</organism>
<dbReference type="CDD" id="cd07715">
    <property type="entry name" value="TaR3-like_MBL-fold"/>
    <property type="match status" value="1"/>
</dbReference>
<keyword evidence="3" id="KW-1185">Reference proteome</keyword>
<dbReference type="Proteomes" id="UP001595796">
    <property type="component" value="Unassembled WGS sequence"/>
</dbReference>
<gene>
    <name evidence="2" type="ORF">ACFPFW_05395</name>
</gene>
<protein>
    <submittedName>
        <fullName evidence="2">MBL fold metallo-hydrolase</fullName>
    </submittedName>
</protein>
<evidence type="ECO:0000313" key="2">
    <source>
        <dbReference type="EMBL" id="MFC5067448.1"/>
    </source>
</evidence>
<dbReference type="RefSeq" id="WP_379769758.1">
    <property type="nucleotide sequence ID" value="NZ_JBHSJF010000005.1"/>
</dbReference>
<dbReference type="PANTHER" id="PTHR46018:SF2">
    <property type="entry name" value="ZINC PHOSPHODIESTERASE ELAC PROTEIN 1"/>
    <property type="match status" value="1"/>
</dbReference>
<dbReference type="InterPro" id="IPR036866">
    <property type="entry name" value="RibonucZ/Hydroxyglut_hydro"/>
</dbReference>
<dbReference type="Pfam" id="PF12706">
    <property type="entry name" value="Lactamase_B_2"/>
    <property type="match status" value="1"/>
</dbReference>
<dbReference type="PANTHER" id="PTHR46018">
    <property type="entry name" value="ZINC PHOSPHODIESTERASE ELAC PROTEIN 1"/>
    <property type="match status" value="1"/>
</dbReference>
<dbReference type="SUPFAM" id="SSF56281">
    <property type="entry name" value="Metallo-hydrolase/oxidoreductase"/>
    <property type="match status" value="1"/>
</dbReference>
<accession>A0ABV9YX70</accession>
<dbReference type="EMBL" id="JBHSJF010000005">
    <property type="protein sequence ID" value="MFC5067448.1"/>
    <property type="molecule type" value="Genomic_DNA"/>
</dbReference>
<comment type="caution">
    <text evidence="2">The sequence shown here is derived from an EMBL/GenBank/DDBJ whole genome shotgun (WGS) entry which is preliminary data.</text>
</comment>
<sequence length="287" mass="30843">MSVRFWGVRGSIAVPGQKTQMFGGNTACIEVLVAGRRFIIDAGTGILPLSDNLDPNPARGEHFDVLFTHLHHDHVVGLMSFAPLFVEGATVNLYCGNLDGATAEAALRNLFSPPLFPLTFDDLPAKVRFIGFNAGEVLQFGGVAVSTCPLNHPGGATGYRFDSGGQSAVFLTDVEHASDRSDPMLVAFCQGAGLLVYDATWDVPDYPRFKGWGHSTWAVGADLASSAGVERLACFHHAPEYDDERLLEMERTLQDRFPNAFFAREAMTVTLDARAKLSALAGSAPGP</sequence>
<evidence type="ECO:0000259" key="1">
    <source>
        <dbReference type="SMART" id="SM00849"/>
    </source>
</evidence>
<feature type="domain" description="Metallo-beta-lactamase" evidence="1">
    <location>
        <begin position="25"/>
        <end position="206"/>
    </location>
</feature>
<evidence type="ECO:0000313" key="3">
    <source>
        <dbReference type="Proteomes" id="UP001595796"/>
    </source>
</evidence>
<dbReference type="InterPro" id="IPR001279">
    <property type="entry name" value="Metallo-B-lactamas"/>
</dbReference>
<dbReference type="Gene3D" id="3.60.15.10">
    <property type="entry name" value="Ribonuclease Z/Hydroxyacylglutathione hydrolase-like"/>
    <property type="match status" value="1"/>
</dbReference>
<name>A0ABV9YX70_9HYPH</name>